<name>A0ABY4MV95_9MICO</name>
<dbReference type="PANTHER" id="PTHR30576:SF8">
    <property type="entry name" value="UNDECAPRENYL-PHOSPHATE GALACTOSE PHOSPHOTRANSFERASE"/>
    <property type="match status" value="1"/>
</dbReference>
<evidence type="ECO:0000256" key="2">
    <source>
        <dbReference type="SAM" id="Phobius"/>
    </source>
</evidence>
<feature type="transmembrane region" description="Helical" evidence="2">
    <location>
        <begin position="16"/>
        <end position="37"/>
    </location>
</feature>
<protein>
    <submittedName>
        <fullName evidence="4">Sugar transferase</fullName>
    </submittedName>
</protein>
<dbReference type="Pfam" id="PF02397">
    <property type="entry name" value="Bac_transf"/>
    <property type="match status" value="1"/>
</dbReference>
<dbReference type="PANTHER" id="PTHR30576">
    <property type="entry name" value="COLANIC BIOSYNTHESIS UDP-GLUCOSE LIPID CARRIER TRANSFERASE"/>
    <property type="match status" value="1"/>
</dbReference>
<dbReference type="GO" id="GO:0016740">
    <property type="term" value="F:transferase activity"/>
    <property type="evidence" value="ECO:0007669"/>
    <property type="project" value="UniProtKB-KW"/>
</dbReference>
<evidence type="ECO:0000256" key="1">
    <source>
        <dbReference type="ARBA" id="ARBA00006464"/>
    </source>
</evidence>
<feature type="domain" description="Bacterial sugar transferase" evidence="3">
    <location>
        <begin position="11"/>
        <end position="186"/>
    </location>
</feature>
<keyword evidence="2" id="KW-0472">Membrane</keyword>
<comment type="similarity">
    <text evidence="1">Belongs to the bacterial sugar transferase family.</text>
</comment>
<gene>
    <name evidence="4" type="ORF">M3M28_09800</name>
</gene>
<accession>A0ABY4MV95</accession>
<proteinExistence type="inferred from homology"/>
<dbReference type="EMBL" id="CP097160">
    <property type="protein sequence ID" value="UQN14340.1"/>
    <property type="molecule type" value="Genomic_DNA"/>
</dbReference>
<keyword evidence="4" id="KW-0808">Transferase</keyword>
<evidence type="ECO:0000259" key="3">
    <source>
        <dbReference type="Pfam" id="PF02397"/>
    </source>
</evidence>
<reference evidence="4" key="1">
    <citation type="submission" date="2022-05" db="EMBL/GenBank/DDBJ databases">
        <title>Complete genome sequence of toluene-degrading Gulosibacter sediminis strain ACHW.36C.</title>
        <authorList>
            <person name="Wai A.C."/>
            <person name="Lai G.K."/>
            <person name="Griffin S.D."/>
            <person name="Leung F.C."/>
        </authorList>
    </citation>
    <scope>NUCLEOTIDE SEQUENCE [LARGE SCALE GENOMIC DNA]</scope>
    <source>
        <strain evidence="4">ACHW.36C</strain>
    </source>
</reference>
<dbReference type="InterPro" id="IPR003362">
    <property type="entry name" value="Bact_transf"/>
</dbReference>
<organism evidence="4">
    <name type="scientific">Gulosibacter sediminis</name>
    <dbReference type="NCBI Taxonomy" id="1729695"/>
    <lineage>
        <taxon>Bacteria</taxon>
        <taxon>Bacillati</taxon>
        <taxon>Actinomycetota</taxon>
        <taxon>Actinomycetes</taxon>
        <taxon>Micrococcales</taxon>
        <taxon>Microbacteriaceae</taxon>
        <taxon>Gulosibacter</taxon>
    </lineage>
</organism>
<keyword evidence="2" id="KW-1133">Transmembrane helix</keyword>
<keyword evidence="2" id="KW-0812">Transmembrane</keyword>
<sequence>MAQPRVYDVVKRGLDIVAATAGLILLAPVIAGTALAVRTKLGAPVLFRQARAGRDGRTFTLLKFRSMLDDRDAQGRLLEDEDRLTPFGSALRSSSLDELPSLWNVLRGDMSVVGPRPLLVHYLDGYTPRQARRHEVRPGITGLAQVSGRNSLEWDEIFELDVEYVDHRSAGLDLRILGRTIATVLKRDGISAEGHATREAFREEPTA</sequence>
<evidence type="ECO:0000313" key="4">
    <source>
        <dbReference type="EMBL" id="UQN14340.1"/>
    </source>
</evidence>